<dbReference type="InterPro" id="IPR010021">
    <property type="entry name" value="PGPP1/Gep4"/>
</dbReference>
<dbReference type="Pfam" id="PF09419">
    <property type="entry name" value="PGP_phosphatase"/>
    <property type="match status" value="1"/>
</dbReference>
<organism evidence="1 2">
    <name type="scientific">Daucus carota subsp. sativus</name>
    <name type="common">Carrot</name>
    <dbReference type="NCBI Taxonomy" id="79200"/>
    <lineage>
        <taxon>Eukaryota</taxon>
        <taxon>Viridiplantae</taxon>
        <taxon>Streptophyta</taxon>
        <taxon>Embryophyta</taxon>
        <taxon>Tracheophyta</taxon>
        <taxon>Spermatophyta</taxon>
        <taxon>Magnoliopsida</taxon>
        <taxon>eudicotyledons</taxon>
        <taxon>Gunneridae</taxon>
        <taxon>Pentapetalae</taxon>
        <taxon>asterids</taxon>
        <taxon>campanulids</taxon>
        <taxon>Apiales</taxon>
        <taxon>Apiaceae</taxon>
        <taxon>Apioideae</taxon>
        <taxon>Scandiceae</taxon>
        <taxon>Daucinae</taxon>
        <taxon>Daucus</taxon>
        <taxon>Daucus sect. Daucus</taxon>
    </lineage>
</organism>
<evidence type="ECO:0000313" key="2">
    <source>
        <dbReference type="Proteomes" id="UP000077755"/>
    </source>
</evidence>
<dbReference type="InterPro" id="IPR027706">
    <property type="entry name" value="PGP_Pase"/>
</dbReference>
<proteinExistence type="predicted"/>
<dbReference type="GO" id="GO:0008962">
    <property type="term" value="F:phosphatidylglycerophosphatase activity"/>
    <property type="evidence" value="ECO:0007669"/>
    <property type="project" value="InterPro"/>
</dbReference>
<accession>A0AAF0WZA8</accession>
<dbReference type="Proteomes" id="UP000077755">
    <property type="component" value="Chromosome 4"/>
</dbReference>
<keyword evidence="2" id="KW-1185">Reference proteome</keyword>
<reference evidence="1" key="1">
    <citation type="journal article" date="2016" name="Nat. Genet.">
        <title>A high-quality carrot genome assembly provides new insights into carotenoid accumulation and asterid genome evolution.</title>
        <authorList>
            <person name="Iorizzo M."/>
            <person name="Ellison S."/>
            <person name="Senalik D."/>
            <person name="Zeng P."/>
            <person name="Satapoomin P."/>
            <person name="Huang J."/>
            <person name="Bowman M."/>
            <person name="Iovene M."/>
            <person name="Sanseverino W."/>
            <person name="Cavagnaro P."/>
            <person name="Yildiz M."/>
            <person name="Macko-Podgorni A."/>
            <person name="Moranska E."/>
            <person name="Grzebelus E."/>
            <person name="Grzebelus D."/>
            <person name="Ashrafi H."/>
            <person name="Zheng Z."/>
            <person name="Cheng S."/>
            <person name="Spooner D."/>
            <person name="Van Deynze A."/>
            <person name="Simon P."/>
        </authorList>
    </citation>
    <scope>NUCLEOTIDE SEQUENCE</scope>
    <source>
        <tissue evidence="1">Leaf</tissue>
    </source>
</reference>
<evidence type="ECO:0000313" key="1">
    <source>
        <dbReference type="EMBL" id="WOG98404.1"/>
    </source>
</evidence>
<protein>
    <recommendedName>
        <fullName evidence="3">Haloacid dehalogenase (HAD) superfamily protein</fullName>
    </recommendedName>
</protein>
<sequence>MQQPTSSIAPWHQLCYYPLPIPKLQNPSLHCHNHHFPKICSYHQPIYHQNEPIIKPNSNHSPLNKTPTDLYSLYSSCSKDQETKNPNNRTSYPHQNQIFLEQACNSDQDKKTQLKLAQKVVDKDCLDLESRVTVRNMWWDNIIAAIGQRFNLEGIKCSVGVFVKDRHLLVPHVAVPDIRSIDWGELKRRGFEGVVFDKDNTLTVPYSLSLWGPIRSSVEDCKSVFGSNIAVFSNSAGLHQYDPDGRKARAVEFKIGIKVVRHKVKKPAGSAEEIEKHFGSFTDVVYGNRNGFLTILTNPLSLAEEPLIVRQVRKLEAAFLKRWSGKGIKPISHRLLSDPRDCVKDQPEQVFFSE</sequence>
<name>A0AAF0WZA8_DAUCS</name>
<evidence type="ECO:0008006" key="3">
    <source>
        <dbReference type="Google" id="ProtNLM"/>
    </source>
</evidence>
<dbReference type="NCBIfam" id="TIGR01668">
    <property type="entry name" value="YqeG_hyp_ppase"/>
    <property type="match status" value="1"/>
</dbReference>
<dbReference type="AlphaFoldDB" id="A0AAF0WZA8"/>
<dbReference type="EMBL" id="CP093346">
    <property type="protein sequence ID" value="WOG98404.1"/>
    <property type="molecule type" value="Genomic_DNA"/>
</dbReference>
<reference evidence="1" key="2">
    <citation type="submission" date="2022-03" db="EMBL/GenBank/DDBJ databases">
        <title>Draft title - Genomic analysis of global carrot germplasm unveils the trajectory of domestication and the origin of high carotenoid orange carrot.</title>
        <authorList>
            <person name="Iorizzo M."/>
            <person name="Ellison S."/>
            <person name="Senalik D."/>
            <person name="Macko-Podgorni A."/>
            <person name="Grzebelus D."/>
            <person name="Bostan H."/>
            <person name="Rolling W."/>
            <person name="Curaba J."/>
            <person name="Simon P."/>
        </authorList>
    </citation>
    <scope>NUCLEOTIDE SEQUENCE</scope>
    <source>
        <tissue evidence="1">Leaf</tissue>
    </source>
</reference>
<gene>
    <name evidence="1" type="ORF">DCAR_0417746</name>
</gene>